<organism evidence="2 3">
    <name type="scientific">Chitinophaga silvisoli</name>
    <dbReference type="NCBI Taxonomy" id="2291814"/>
    <lineage>
        <taxon>Bacteria</taxon>
        <taxon>Pseudomonadati</taxon>
        <taxon>Bacteroidota</taxon>
        <taxon>Chitinophagia</taxon>
        <taxon>Chitinophagales</taxon>
        <taxon>Chitinophagaceae</taxon>
        <taxon>Chitinophaga</taxon>
    </lineage>
</organism>
<reference evidence="2 3" key="1">
    <citation type="submission" date="2018-08" db="EMBL/GenBank/DDBJ databases">
        <title>Chitinophaga sp. K20C18050901, a novel bacterium isolated from forest soil.</title>
        <authorList>
            <person name="Wang C."/>
        </authorList>
    </citation>
    <scope>NUCLEOTIDE SEQUENCE [LARGE SCALE GENOMIC DNA]</scope>
    <source>
        <strain evidence="2 3">K20C18050901</strain>
    </source>
</reference>
<evidence type="ECO:0000256" key="1">
    <source>
        <dbReference type="SAM" id="Phobius"/>
    </source>
</evidence>
<keyword evidence="1" id="KW-0812">Transmembrane</keyword>
<accession>A0A3E1NX40</accession>
<dbReference type="EMBL" id="QTJV01000009">
    <property type="protein sequence ID" value="RFM32493.1"/>
    <property type="molecule type" value="Genomic_DNA"/>
</dbReference>
<gene>
    <name evidence="2" type="ORF">DXN04_22680</name>
</gene>
<feature type="transmembrane region" description="Helical" evidence="1">
    <location>
        <begin position="89"/>
        <end position="108"/>
    </location>
</feature>
<proteinExistence type="predicted"/>
<evidence type="ECO:0008006" key="4">
    <source>
        <dbReference type="Google" id="ProtNLM"/>
    </source>
</evidence>
<name>A0A3E1NX40_9BACT</name>
<comment type="caution">
    <text evidence="2">The sequence shown here is derived from an EMBL/GenBank/DDBJ whole genome shotgun (WGS) entry which is preliminary data.</text>
</comment>
<keyword evidence="1" id="KW-0472">Membrane</keyword>
<evidence type="ECO:0000313" key="2">
    <source>
        <dbReference type="EMBL" id="RFM32493.1"/>
    </source>
</evidence>
<dbReference type="Proteomes" id="UP000261174">
    <property type="component" value="Unassembled WGS sequence"/>
</dbReference>
<keyword evidence="3" id="KW-1185">Reference proteome</keyword>
<sequence>MRSAYRKVQNRNETIKEENRVLVNITDVYAPSSKRNGTVSFRHNGGIQKVTICPGCSINFKIGEQIPIYYNAQNNTYISENDGLGNDPYMGWYVGLMLFIAVIIYWLCQLSFKGRNLIKKSAAG</sequence>
<keyword evidence="1" id="KW-1133">Transmembrane helix</keyword>
<dbReference type="AlphaFoldDB" id="A0A3E1NX40"/>
<evidence type="ECO:0000313" key="3">
    <source>
        <dbReference type="Proteomes" id="UP000261174"/>
    </source>
</evidence>
<protein>
    <recommendedName>
        <fullName evidence="4">DUF3592 domain-containing protein</fullName>
    </recommendedName>
</protein>